<feature type="non-terminal residue" evidence="2">
    <location>
        <position position="1"/>
    </location>
</feature>
<dbReference type="AlphaFoldDB" id="X1PWQ3"/>
<organism evidence="2">
    <name type="scientific">marine sediment metagenome</name>
    <dbReference type="NCBI Taxonomy" id="412755"/>
    <lineage>
        <taxon>unclassified sequences</taxon>
        <taxon>metagenomes</taxon>
        <taxon>ecological metagenomes</taxon>
    </lineage>
</organism>
<accession>X1PWQ3</accession>
<keyword evidence="1" id="KW-1133">Transmembrane helix</keyword>
<feature type="transmembrane region" description="Helical" evidence="1">
    <location>
        <begin position="12"/>
        <end position="34"/>
    </location>
</feature>
<sequence length="50" mass="5529">SDRLGIINPVEAYRISFLGFLAAAILGLISALFLRETLSHQLSRRTPKAM</sequence>
<proteinExistence type="predicted"/>
<keyword evidence="1" id="KW-0472">Membrane</keyword>
<dbReference type="EMBL" id="BARW01001485">
    <property type="protein sequence ID" value="GAI60343.1"/>
    <property type="molecule type" value="Genomic_DNA"/>
</dbReference>
<gene>
    <name evidence="2" type="ORF">S12H4_04705</name>
</gene>
<evidence type="ECO:0000256" key="1">
    <source>
        <dbReference type="SAM" id="Phobius"/>
    </source>
</evidence>
<name>X1PWQ3_9ZZZZ</name>
<comment type="caution">
    <text evidence="2">The sequence shown here is derived from an EMBL/GenBank/DDBJ whole genome shotgun (WGS) entry which is preliminary data.</text>
</comment>
<keyword evidence="1" id="KW-0812">Transmembrane</keyword>
<protein>
    <submittedName>
        <fullName evidence="2">Uncharacterized protein</fullName>
    </submittedName>
</protein>
<evidence type="ECO:0000313" key="2">
    <source>
        <dbReference type="EMBL" id="GAI60343.1"/>
    </source>
</evidence>
<reference evidence="2" key="1">
    <citation type="journal article" date="2014" name="Front. Microbiol.">
        <title>High frequency of phylogenetically diverse reductive dehalogenase-homologous genes in deep subseafloor sedimentary metagenomes.</title>
        <authorList>
            <person name="Kawai M."/>
            <person name="Futagami T."/>
            <person name="Toyoda A."/>
            <person name="Takaki Y."/>
            <person name="Nishi S."/>
            <person name="Hori S."/>
            <person name="Arai W."/>
            <person name="Tsubouchi T."/>
            <person name="Morono Y."/>
            <person name="Uchiyama I."/>
            <person name="Ito T."/>
            <person name="Fujiyama A."/>
            <person name="Inagaki F."/>
            <person name="Takami H."/>
        </authorList>
    </citation>
    <scope>NUCLEOTIDE SEQUENCE</scope>
    <source>
        <strain evidence="2">Expedition CK06-06</strain>
    </source>
</reference>